<protein>
    <submittedName>
        <fullName evidence="1">Uncharacterized protein</fullName>
    </submittedName>
</protein>
<proteinExistence type="predicted"/>
<feature type="non-terminal residue" evidence="1">
    <location>
        <position position="1"/>
    </location>
</feature>
<gene>
    <name evidence="1" type="ORF">EZS27_035924</name>
</gene>
<evidence type="ECO:0000313" key="1">
    <source>
        <dbReference type="EMBL" id="KAA6313276.1"/>
    </source>
</evidence>
<sequence length="50" mass="5744">KEILCKIGIYDEKQLNKSELTYHFSNGSWVEFFSTDSEQKLRGGALRGYG</sequence>
<organism evidence="1">
    <name type="scientific">termite gut metagenome</name>
    <dbReference type="NCBI Taxonomy" id="433724"/>
    <lineage>
        <taxon>unclassified sequences</taxon>
        <taxon>metagenomes</taxon>
        <taxon>organismal metagenomes</taxon>
    </lineage>
</organism>
<reference evidence="1" key="1">
    <citation type="submission" date="2019-03" db="EMBL/GenBank/DDBJ databases">
        <title>Single cell metagenomics reveals metabolic interactions within the superorganism composed of flagellate Streblomastix strix and complex community of Bacteroidetes bacteria on its surface.</title>
        <authorList>
            <person name="Treitli S.C."/>
            <person name="Kolisko M."/>
            <person name="Husnik F."/>
            <person name="Keeling P."/>
            <person name="Hampl V."/>
        </authorList>
    </citation>
    <scope>NUCLEOTIDE SEQUENCE</scope>
    <source>
        <strain evidence="1">STM</strain>
    </source>
</reference>
<dbReference type="AlphaFoldDB" id="A0A5J4PUG2"/>
<dbReference type="EMBL" id="SNRY01006130">
    <property type="protein sequence ID" value="KAA6313276.1"/>
    <property type="molecule type" value="Genomic_DNA"/>
</dbReference>
<comment type="caution">
    <text evidence="1">The sequence shown here is derived from an EMBL/GenBank/DDBJ whole genome shotgun (WGS) entry which is preliminary data.</text>
</comment>
<accession>A0A5J4PUG2</accession>
<name>A0A5J4PUG2_9ZZZZ</name>